<dbReference type="Gene3D" id="3.50.30.30">
    <property type="match status" value="1"/>
</dbReference>
<proteinExistence type="inferred from homology"/>
<dbReference type="Gene3D" id="2.60.40.2310">
    <property type="match status" value="1"/>
</dbReference>
<dbReference type="Pfam" id="PF17766">
    <property type="entry name" value="fn3_6"/>
    <property type="match status" value="1"/>
</dbReference>
<evidence type="ECO:0000256" key="6">
    <source>
        <dbReference type="ARBA" id="ARBA00023180"/>
    </source>
</evidence>
<evidence type="ECO:0000256" key="5">
    <source>
        <dbReference type="ARBA" id="ARBA00022825"/>
    </source>
</evidence>
<reference evidence="12 13" key="1">
    <citation type="journal article" date="2023" name="Hortic Res">
        <title>Pangenome of water caltrop reveals structural variations and asymmetric subgenome divergence after allopolyploidization.</title>
        <authorList>
            <person name="Zhang X."/>
            <person name="Chen Y."/>
            <person name="Wang L."/>
            <person name="Yuan Y."/>
            <person name="Fang M."/>
            <person name="Shi L."/>
            <person name="Lu R."/>
            <person name="Comes H.P."/>
            <person name="Ma Y."/>
            <person name="Chen Y."/>
            <person name="Huang G."/>
            <person name="Zhou Y."/>
            <person name="Zheng Z."/>
            <person name="Qiu Y."/>
        </authorList>
    </citation>
    <scope>NUCLEOTIDE SEQUENCE [LARGE SCALE GENOMIC DNA]</scope>
    <source>
        <tissue evidence="12">Roots</tissue>
    </source>
</reference>
<dbReference type="CDD" id="cd04852">
    <property type="entry name" value="Peptidases_S8_3"/>
    <property type="match status" value="1"/>
</dbReference>
<dbReference type="InterPro" id="IPR045051">
    <property type="entry name" value="SBT"/>
</dbReference>
<comment type="similarity">
    <text evidence="1 8">Belongs to the peptidase S8 family.</text>
</comment>
<evidence type="ECO:0000259" key="10">
    <source>
        <dbReference type="Pfam" id="PF05922"/>
    </source>
</evidence>
<comment type="caution">
    <text evidence="12">The sequence shown here is derived from an EMBL/GenBank/DDBJ whole genome shotgun (WGS) entry which is preliminary data.</text>
</comment>
<dbReference type="PROSITE" id="PS51892">
    <property type="entry name" value="SUBTILASE"/>
    <property type="match status" value="1"/>
</dbReference>
<evidence type="ECO:0000313" key="13">
    <source>
        <dbReference type="Proteomes" id="UP001345219"/>
    </source>
</evidence>
<dbReference type="PANTHER" id="PTHR10795">
    <property type="entry name" value="PROPROTEIN CONVERTASE SUBTILISIN/KEXIN"/>
    <property type="match status" value="1"/>
</dbReference>
<feature type="active site" description="Charge relay system" evidence="7 8">
    <location>
        <position position="631"/>
    </location>
</feature>
<dbReference type="EMBL" id="JAXIOK010000244">
    <property type="protein sequence ID" value="KAK4740450.1"/>
    <property type="molecule type" value="Genomic_DNA"/>
</dbReference>
<dbReference type="PRINTS" id="PR00723">
    <property type="entry name" value="SUBTILISIN"/>
</dbReference>
<evidence type="ECO:0000259" key="11">
    <source>
        <dbReference type="Pfam" id="PF17766"/>
    </source>
</evidence>
<feature type="domain" description="Inhibitor I9" evidence="10">
    <location>
        <begin position="114"/>
        <end position="193"/>
    </location>
</feature>
<dbReference type="InterPro" id="IPR041469">
    <property type="entry name" value="Subtilisin-like_FN3"/>
</dbReference>
<evidence type="ECO:0000256" key="4">
    <source>
        <dbReference type="ARBA" id="ARBA00022801"/>
    </source>
</evidence>
<dbReference type="InterPro" id="IPR000209">
    <property type="entry name" value="Peptidase_S8/S53_dom"/>
</dbReference>
<name>A0AAN7G881_9MYRT</name>
<feature type="domain" description="Subtilisin-like protease fibronectin type-III" evidence="11">
    <location>
        <begin position="746"/>
        <end position="841"/>
    </location>
</feature>
<dbReference type="InterPro" id="IPR036852">
    <property type="entry name" value="Peptidase_S8/S53_dom_sf"/>
</dbReference>
<dbReference type="SUPFAM" id="SSF52743">
    <property type="entry name" value="Subtilisin-like"/>
    <property type="match status" value="1"/>
</dbReference>
<dbReference type="InterPro" id="IPR037045">
    <property type="entry name" value="S8pro/Inhibitor_I9_sf"/>
</dbReference>
<sequence length="850" mass="91764">MRKQHFVQLKSHGNMSEPQGEFSQCTLNLHKDCDWKTKRSKAITIKKICGSRIEKSSMKLVHVQSGPRRYSFKNSDPMGLVLPDPKKCTLASILKLGPLLIHFLALVAHAKTNVYVVHMEKNQHEDVELLTQAHHALLTSVLGSKRAPEESLIYSYRHGFSGFAAKLTETQAKVVSELPAVISVMPNHLYKLQTTRSWDYLGLALDSPSTDHKLNIAKNVIIGLLDSGIWPESEVFNDRGLGHVPSHWKGTCETGEFFQPAKDCNKKLIGARYYIEGLKAEYGKPLNMSEIGEFLSPRDASGHGTHTSSTAGGSIAPRASFHGLGLGTARGGAPSARLAMYKVCWDFLGGICAAADILKAFDHAIHDGVDVLSMSIGPQIPSYSEVDERSSVNFGSFHAVLHGIVVVCSGGNFGPTSQTVINAAPWVITVAASSVDRSFPTPITLGDNQTIMGQGLYTGKALGFISLVYPEFSDLEDPRDCSSLSESDSWMVGKVVLCFTTKSDPYAIVDSGVSVQDAGGLGLIAAKRPTSSSYSCDNFPCVQVSYELGSQILSYIRSTRDPRVRIGPSRTRVGKPLSINVAYFSSRGPNYIAPAILKPDIAAPGVKILAAVPPDDKMTTNTSFRFKSGTSMAAPHVSGVVALLRSQHPEWSPAAIKSAIVTTARTTGLYGEPLYAEGDPMKLADPFDFGGGIMDPSQAADPGLVYDMGEADYIDYLCAKGYKDDSISRLQGHRTVCLGPPPSILDINLPSISIPNLESSVTLRRTATNVGPIDSTYKAIIQSPPGVTISVDPAVLSFSAENRSIRFWVSVSVVLPMNIEYQFGSLTWTDGIRSVRSPVAVKVGVGEFYD</sequence>
<dbReference type="InterPro" id="IPR015500">
    <property type="entry name" value="Peptidase_S8_subtilisin-rel"/>
</dbReference>
<gene>
    <name evidence="12" type="ORF">SAY87_032392</name>
</gene>
<evidence type="ECO:0000313" key="12">
    <source>
        <dbReference type="EMBL" id="KAK4740450.1"/>
    </source>
</evidence>
<organism evidence="12 13">
    <name type="scientific">Trapa incisa</name>
    <dbReference type="NCBI Taxonomy" id="236973"/>
    <lineage>
        <taxon>Eukaryota</taxon>
        <taxon>Viridiplantae</taxon>
        <taxon>Streptophyta</taxon>
        <taxon>Embryophyta</taxon>
        <taxon>Tracheophyta</taxon>
        <taxon>Spermatophyta</taxon>
        <taxon>Magnoliopsida</taxon>
        <taxon>eudicotyledons</taxon>
        <taxon>Gunneridae</taxon>
        <taxon>Pentapetalae</taxon>
        <taxon>rosids</taxon>
        <taxon>malvids</taxon>
        <taxon>Myrtales</taxon>
        <taxon>Lythraceae</taxon>
        <taxon>Trapa</taxon>
    </lineage>
</organism>
<dbReference type="Proteomes" id="UP001345219">
    <property type="component" value="Unassembled WGS sequence"/>
</dbReference>
<dbReference type="AlphaFoldDB" id="A0AAN7G881"/>
<dbReference type="InterPro" id="IPR023828">
    <property type="entry name" value="Peptidase_S8_Ser-AS"/>
</dbReference>
<dbReference type="Gene3D" id="3.40.50.200">
    <property type="entry name" value="Peptidase S8/S53 domain"/>
    <property type="match status" value="1"/>
</dbReference>
<dbReference type="Pfam" id="PF05922">
    <property type="entry name" value="Inhibitor_I9"/>
    <property type="match status" value="1"/>
</dbReference>
<dbReference type="Gene3D" id="3.30.70.80">
    <property type="entry name" value="Peptidase S8 propeptide/proteinase inhibitor I9"/>
    <property type="match status" value="1"/>
</dbReference>
<dbReference type="FunFam" id="3.40.50.200:FF:000006">
    <property type="entry name" value="Subtilisin-like protease SBT1.5"/>
    <property type="match status" value="1"/>
</dbReference>
<dbReference type="InterPro" id="IPR010259">
    <property type="entry name" value="S8pro/Inhibitor_I9"/>
</dbReference>
<evidence type="ECO:0000256" key="3">
    <source>
        <dbReference type="ARBA" id="ARBA00022729"/>
    </source>
</evidence>
<keyword evidence="5 8" id="KW-0720">Serine protease</keyword>
<dbReference type="FunFam" id="3.30.70.80:FF:000002">
    <property type="entry name" value="Subtilisin-like protease SBT5.3"/>
    <property type="match status" value="1"/>
</dbReference>
<dbReference type="FunFam" id="2.60.40.2310:FF:000001">
    <property type="entry name" value="Subtilisin-like protease SBT1.5"/>
    <property type="match status" value="1"/>
</dbReference>
<feature type="active site" description="Charge relay system" evidence="7 8">
    <location>
        <position position="303"/>
    </location>
</feature>
<dbReference type="InterPro" id="IPR034197">
    <property type="entry name" value="Peptidases_S8_3"/>
</dbReference>
<evidence type="ECO:0000259" key="9">
    <source>
        <dbReference type="Pfam" id="PF00082"/>
    </source>
</evidence>
<evidence type="ECO:0000256" key="7">
    <source>
        <dbReference type="PIRSR" id="PIRSR615500-1"/>
    </source>
</evidence>
<dbReference type="GO" id="GO:0004252">
    <property type="term" value="F:serine-type endopeptidase activity"/>
    <property type="evidence" value="ECO:0007669"/>
    <property type="project" value="UniProtKB-UniRule"/>
</dbReference>
<keyword evidence="2 8" id="KW-0645">Protease</keyword>
<dbReference type="CDD" id="cd02120">
    <property type="entry name" value="PA_subtilisin_like"/>
    <property type="match status" value="1"/>
</dbReference>
<keyword evidence="6" id="KW-0325">Glycoprotein</keyword>
<evidence type="ECO:0000256" key="1">
    <source>
        <dbReference type="ARBA" id="ARBA00011073"/>
    </source>
</evidence>
<feature type="domain" description="Peptidase S8/S53" evidence="9">
    <location>
        <begin position="218"/>
        <end position="667"/>
    </location>
</feature>
<keyword evidence="3" id="KW-0732">Signal</keyword>
<evidence type="ECO:0000256" key="8">
    <source>
        <dbReference type="PROSITE-ProRule" id="PRU01240"/>
    </source>
</evidence>
<accession>A0AAN7G881</accession>
<keyword evidence="13" id="KW-1185">Reference proteome</keyword>
<dbReference type="Pfam" id="PF00082">
    <property type="entry name" value="Peptidase_S8"/>
    <property type="match status" value="1"/>
</dbReference>
<dbReference type="FunFam" id="3.50.30.30:FF:000005">
    <property type="entry name" value="subtilisin-like protease SBT1.5"/>
    <property type="match status" value="1"/>
</dbReference>
<dbReference type="GO" id="GO:0006508">
    <property type="term" value="P:proteolysis"/>
    <property type="evidence" value="ECO:0007669"/>
    <property type="project" value="UniProtKB-KW"/>
</dbReference>
<protein>
    <submittedName>
        <fullName evidence="12">Uncharacterized protein</fullName>
    </submittedName>
</protein>
<evidence type="ECO:0000256" key="2">
    <source>
        <dbReference type="ARBA" id="ARBA00022670"/>
    </source>
</evidence>
<dbReference type="PROSITE" id="PS00138">
    <property type="entry name" value="SUBTILASE_SER"/>
    <property type="match status" value="1"/>
</dbReference>
<feature type="active site" description="Charge relay system" evidence="7 8">
    <location>
        <position position="226"/>
    </location>
</feature>
<keyword evidence="4 8" id="KW-0378">Hydrolase</keyword>